<dbReference type="InterPro" id="IPR032687">
    <property type="entry name" value="AraC-type_N"/>
</dbReference>
<dbReference type="SMART" id="SM00342">
    <property type="entry name" value="HTH_ARAC"/>
    <property type="match status" value="1"/>
</dbReference>
<dbReference type="PANTHER" id="PTHR47894:SF1">
    <property type="entry name" value="HTH-TYPE TRANSCRIPTIONAL REGULATOR VQSM"/>
    <property type="match status" value="1"/>
</dbReference>
<proteinExistence type="predicted"/>
<dbReference type="InterPro" id="IPR018060">
    <property type="entry name" value="HTH_AraC"/>
</dbReference>
<feature type="domain" description="HTH araC/xylS-type" evidence="4">
    <location>
        <begin position="243"/>
        <end position="341"/>
    </location>
</feature>
<sequence>MSDLTVPAAYVHSLIKSLEDSSADLRALLEAAEISAEELQQPELSAAKYGRLYQKAMWQMRDESYGMPSGGKVPNGTFRMMCLCCIHCPTLGEAMQRASEFYEICRGARIKPKYEERGRHGSISLAPLEEVSVEEFDQIMADAGRNSIRTALSCWHHFQSWLVGRRVELSAVCFSFSKPRDARDYEVLFQAPVKFNQPVNQLRFELTQSKLPLVQTEESLQGFLKTAPYQLLVMVDSDNSLRAQVRALIGRDFSRPLPGAEQVAEALHMSVTTLRRRLQAEGTSYQKIKDECRREAATNYLSYPDLSNTDVALLMGFEETSAFFRSFKKWTGMTPGDYRRQIS</sequence>
<evidence type="ECO:0000313" key="5">
    <source>
        <dbReference type="EMBL" id="RDE19757.1"/>
    </source>
</evidence>
<keyword evidence="3" id="KW-0804">Transcription</keyword>
<evidence type="ECO:0000256" key="3">
    <source>
        <dbReference type="ARBA" id="ARBA00023163"/>
    </source>
</evidence>
<dbReference type="SUPFAM" id="SSF46689">
    <property type="entry name" value="Homeodomain-like"/>
    <property type="match status" value="1"/>
</dbReference>
<dbReference type="EMBL" id="QQOH01000003">
    <property type="protein sequence ID" value="RDE19757.1"/>
    <property type="molecule type" value="Genomic_DNA"/>
</dbReference>
<organism evidence="5 6">
    <name type="scientific">Motiliproteus coralliicola</name>
    <dbReference type="NCBI Taxonomy" id="2283196"/>
    <lineage>
        <taxon>Bacteria</taxon>
        <taxon>Pseudomonadati</taxon>
        <taxon>Pseudomonadota</taxon>
        <taxon>Gammaproteobacteria</taxon>
        <taxon>Oceanospirillales</taxon>
        <taxon>Oceanospirillaceae</taxon>
        <taxon>Motiliproteus</taxon>
    </lineage>
</organism>
<reference evidence="5 6" key="1">
    <citation type="submission" date="2018-07" db="EMBL/GenBank/DDBJ databases">
        <title>Motiliproteus coralliicola sp. nov., a bacterium isolated from Coral.</title>
        <authorList>
            <person name="Wang G."/>
        </authorList>
    </citation>
    <scope>NUCLEOTIDE SEQUENCE [LARGE SCALE GENOMIC DNA]</scope>
    <source>
        <strain evidence="5 6">C34</strain>
    </source>
</reference>
<dbReference type="AlphaFoldDB" id="A0A369WDN1"/>
<dbReference type="GO" id="GO:0003700">
    <property type="term" value="F:DNA-binding transcription factor activity"/>
    <property type="evidence" value="ECO:0007669"/>
    <property type="project" value="InterPro"/>
</dbReference>
<protein>
    <submittedName>
        <fullName evidence="5">AraC family transcriptional regulator</fullName>
    </submittedName>
</protein>
<dbReference type="RefSeq" id="WP_114696102.1">
    <property type="nucleotide sequence ID" value="NZ_QQOH01000003.1"/>
</dbReference>
<dbReference type="Pfam" id="PF12833">
    <property type="entry name" value="HTH_18"/>
    <property type="match status" value="1"/>
</dbReference>
<dbReference type="GO" id="GO:0000976">
    <property type="term" value="F:transcription cis-regulatory region binding"/>
    <property type="evidence" value="ECO:0007669"/>
    <property type="project" value="TreeGrafter"/>
</dbReference>
<comment type="caution">
    <text evidence="5">The sequence shown here is derived from an EMBL/GenBank/DDBJ whole genome shotgun (WGS) entry which is preliminary data.</text>
</comment>
<name>A0A369WDN1_9GAMM</name>
<dbReference type="PRINTS" id="PR00032">
    <property type="entry name" value="HTHARAC"/>
</dbReference>
<dbReference type="Proteomes" id="UP000253769">
    <property type="component" value="Unassembled WGS sequence"/>
</dbReference>
<dbReference type="InterPro" id="IPR009057">
    <property type="entry name" value="Homeodomain-like_sf"/>
</dbReference>
<keyword evidence="2" id="KW-0238">DNA-binding</keyword>
<evidence type="ECO:0000313" key="6">
    <source>
        <dbReference type="Proteomes" id="UP000253769"/>
    </source>
</evidence>
<evidence type="ECO:0000256" key="1">
    <source>
        <dbReference type="ARBA" id="ARBA00023015"/>
    </source>
</evidence>
<dbReference type="GO" id="GO:0005829">
    <property type="term" value="C:cytosol"/>
    <property type="evidence" value="ECO:0007669"/>
    <property type="project" value="TreeGrafter"/>
</dbReference>
<dbReference type="InterPro" id="IPR020449">
    <property type="entry name" value="Tscrpt_reg_AraC-type_HTH"/>
</dbReference>
<keyword evidence="1" id="KW-0805">Transcription regulation</keyword>
<keyword evidence="6" id="KW-1185">Reference proteome</keyword>
<evidence type="ECO:0000259" key="4">
    <source>
        <dbReference type="PROSITE" id="PS01124"/>
    </source>
</evidence>
<dbReference type="Gene3D" id="1.10.10.60">
    <property type="entry name" value="Homeodomain-like"/>
    <property type="match status" value="1"/>
</dbReference>
<evidence type="ECO:0000256" key="2">
    <source>
        <dbReference type="ARBA" id="ARBA00023125"/>
    </source>
</evidence>
<dbReference type="Pfam" id="PF12625">
    <property type="entry name" value="Arabinose_bd"/>
    <property type="match status" value="1"/>
</dbReference>
<accession>A0A369WDN1</accession>
<dbReference type="OrthoDB" id="5582699at2"/>
<gene>
    <name evidence="5" type="ORF">DV711_12830</name>
</gene>
<dbReference type="PROSITE" id="PS01124">
    <property type="entry name" value="HTH_ARAC_FAMILY_2"/>
    <property type="match status" value="1"/>
</dbReference>
<dbReference type="PANTHER" id="PTHR47894">
    <property type="entry name" value="HTH-TYPE TRANSCRIPTIONAL REGULATOR GADX"/>
    <property type="match status" value="1"/>
</dbReference>